<keyword evidence="2" id="KW-1185">Reference proteome</keyword>
<name>A0AA37UL01_9MICO</name>
<sequence length="134" mass="13868">MIPLRWWGVVGAVVLLALLLLSVPGPPGPLQVRQTGDVSDLMPGERRELVGVIDNPGGVPRTTSQLSAAVTGTSHPACGPEFFVIEGSPLAVDLTVPPGPDQAAWSGLLIALLPEAAAREACQGVEATIDYALR</sequence>
<gene>
    <name evidence="1" type="ORF">GCM10025874_16300</name>
</gene>
<reference evidence="1 2" key="1">
    <citation type="journal article" date="2014" name="Int. J. Syst. Evol. Microbiol.">
        <title>Complete genome sequence of Corynebacterium casei LMG S-19264T (=DSM 44701T), isolated from a smear-ripened cheese.</title>
        <authorList>
            <consortium name="US DOE Joint Genome Institute (JGI-PGF)"/>
            <person name="Walter F."/>
            <person name="Albersmeier A."/>
            <person name="Kalinowski J."/>
            <person name="Ruckert C."/>
        </authorList>
    </citation>
    <scope>NUCLEOTIDE SEQUENCE [LARGE SCALE GENOMIC DNA]</scope>
    <source>
        <strain evidence="1 2">NBRC 112289</strain>
    </source>
</reference>
<proteinExistence type="predicted"/>
<protein>
    <submittedName>
        <fullName evidence="1">Uncharacterized protein</fullName>
    </submittedName>
</protein>
<accession>A0AA37UL01</accession>
<organism evidence="1 2">
    <name type="scientific">Arenivirga flava</name>
    <dbReference type="NCBI Taxonomy" id="1930060"/>
    <lineage>
        <taxon>Bacteria</taxon>
        <taxon>Bacillati</taxon>
        <taxon>Actinomycetota</taxon>
        <taxon>Actinomycetes</taxon>
        <taxon>Micrococcales</taxon>
        <taxon>Microbacteriaceae</taxon>
        <taxon>Arenivirga</taxon>
    </lineage>
</organism>
<evidence type="ECO:0000313" key="2">
    <source>
        <dbReference type="Proteomes" id="UP001157160"/>
    </source>
</evidence>
<dbReference type="AlphaFoldDB" id="A0AA37UL01"/>
<evidence type="ECO:0000313" key="1">
    <source>
        <dbReference type="EMBL" id="GMA28377.1"/>
    </source>
</evidence>
<comment type="caution">
    <text evidence="1">The sequence shown here is derived from an EMBL/GenBank/DDBJ whole genome shotgun (WGS) entry which is preliminary data.</text>
</comment>
<dbReference type="EMBL" id="BSUL01000001">
    <property type="protein sequence ID" value="GMA28377.1"/>
    <property type="molecule type" value="Genomic_DNA"/>
</dbReference>
<dbReference type="RefSeq" id="WP_284231728.1">
    <property type="nucleotide sequence ID" value="NZ_BSUL01000001.1"/>
</dbReference>
<dbReference type="Proteomes" id="UP001157160">
    <property type="component" value="Unassembled WGS sequence"/>
</dbReference>